<keyword evidence="4 8" id="KW-0812">Transmembrane</keyword>
<comment type="cofactor">
    <cofactor evidence="8">
        <name>heme b</name>
        <dbReference type="ChEBI" id="CHEBI:60344"/>
    </cofactor>
    <text evidence="8">Binds 1 heme b (iron(II)-protoporphyrin IX) group per subunit.</text>
</comment>
<comment type="subunit">
    <text evidence="8">Heterodimer of a catalytic subunit (MsrP) and a heme-binding subunit (MsrQ).</text>
</comment>
<dbReference type="GO" id="GO:0046872">
    <property type="term" value="F:metal ion binding"/>
    <property type="evidence" value="ECO:0007669"/>
    <property type="project" value="UniProtKB-KW"/>
</dbReference>
<dbReference type="GO" id="GO:0010181">
    <property type="term" value="F:FMN binding"/>
    <property type="evidence" value="ECO:0007669"/>
    <property type="project" value="UniProtKB-UniRule"/>
</dbReference>
<keyword evidence="8" id="KW-0479">Metal-binding</keyword>
<proteinExistence type="inferred from homology"/>
<evidence type="ECO:0000313" key="10">
    <source>
        <dbReference type="EMBL" id="TXS88920.1"/>
    </source>
</evidence>
<evidence type="ECO:0000256" key="8">
    <source>
        <dbReference type="HAMAP-Rule" id="MF_01207"/>
    </source>
</evidence>
<keyword evidence="6 8" id="KW-0408">Iron</keyword>
<name>A0A5C8ZMF9_9GAMM</name>
<keyword evidence="8" id="KW-1003">Cell membrane</keyword>
<evidence type="ECO:0000256" key="3">
    <source>
        <dbReference type="ARBA" id="ARBA00022617"/>
    </source>
</evidence>
<dbReference type="GO" id="GO:0030091">
    <property type="term" value="P:protein repair"/>
    <property type="evidence" value="ECO:0007669"/>
    <property type="project" value="UniProtKB-UniRule"/>
</dbReference>
<comment type="function">
    <text evidence="8">Part of the MsrPQ system that repairs oxidized periplasmic proteins containing methionine sulfoxide residues (Met-O), using respiratory chain electrons. Thus protects these proteins from oxidative-stress damage caused by reactive species of oxygen and chlorine generated by the host defense mechanisms. MsrPQ is essential for the maintenance of envelope integrity under bleach stress, rescuing a wide series of structurally unrelated periplasmic proteins from methionine oxidation. MsrQ provides electrons for reduction to the reductase catalytic subunit MsrP, using the quinone pool of the respiratory chain.</text>
</comment>
<keyword evidence="2 8" id="KW-0813">Transport</keyword>
<keyword evidence="5 8" id="KW-1133">Transmembrane helix</keyword>
<keyword evidence="8" id="KW-0249">Electron transport</keyword>
<dbReference type="AlphaFoldDB" id="A0A5C8ZMF9"/>
<dbReference type="GO" id="GO:0016679">
    <property type="term" value="F:oxidoreductase activity, acting on diphenols and related substances as donors"/>
    <property type="evidence" value="ECO:0007669"/>
    <property type="project" value="TreeGrafter"/>
</dbReference>
<feature type="transmembrane region" description="Helical" evidence="8">
    <location>
        <begin position="147"/>
        <end position="164"/>
    </location>
</feature>
<evidence type="ECO:0000256" key="7">
    <source>
        <dbReference type="ARBA" id="ARBA00023136"/>
    </source>
</evidence>
<protein>
    <recommendedName>
        <fullName evidence="8">Protein-methionine-sulfoxide reductase heme-binding subunit MsrQ</fullName>
    </recommendedName>
    <alternativeName>
        <fullName evidence="8">Flavocytochrome MsrQ</fullName>
    </alternativeName>
</protein>
<dbReference type="GO" id="GO:0005886">
    <property type="term" value="C:plasma membrane"/>
    <property type="evidence" value="ECO:0007669"/>
    <property type="project" value="UniProtKB-SubCell"/>
</dbReference>
<evidence type="ECO:0000256" key="1">
    <source>
        <dbReference type="ARBA" id="ARBA00004141"/>
    </source>
</evidence>
<sequence length="195" mass="22185">MRDKLIRLGIFLLCLVPFAVLLKGAVTGGLGPDPAKTIMLETGEWSLRLLALTLLVSPLRQWTGWSLVMRLRRMLGLYAFFYACVHLATFAHFYLGWSGSILLEELAERPYITVGFAAWSLLLPLALTSTRGWQRRLRRNWQRLHRLIYPAAVLACLHLLWQARSDIGEALVYIVIVAALLGWRLRTFWPGLAKA</sequence>
<keyword evidence="3 8" id="KW-0349">Heme</keyword>
<dbReference type="InterPro" id="IPR022837">
    <property type="entry name" value="MsrQ-like"/>
</dbReference>
<dbReference type="Pfam" id="PF01794">
    <property type="entry name" value="Ferric_reduct"/>
    <property type="match status" value="1"/>
</dbReference>
<dbReference type="InterPro" id="IPR013130">
    <property type="entry name" value="Fe3_Rdtase_TM_dom"/>
</dbReference>
<evidence type="ECO:0000256" key="5">
    <source>
        <dbReference type="ARBA" id="ARBA00022989"/>
    </source>
</evidence>
<feature type="transmembrane region" description="Helical" evidence="8">
    <location>
        <begin position="170"/>
        <end position="189"/>
    </location>
</feature>
<feature type="transmembrane region" description="Helical" evidence="8">
    <location>
        <begin position="48"/>
        <end position="68"/>
    </location>
</feature>
<comment type="caution">
    <text evidence="10">The sequence shown here is derived from an EMBL/GenBank/DDBJ whole genome shotgun (WGS) entry which is preliminary data.</text>
</comment>
<dbReference type="GO" id="GO:0020037">
    <property type="term" value="F:heme binding"/>
    <property type="evidence" value="ECO:0007669"/>
    <property type="project" value="UniProtKB-UniRule"/>
</dbReference>
<accession>A0A5C8ZMF9</accession>
<comment type="subcellular location">
    <subcellularLocation>
        <location evidence="8">Cell membrane</location>
        <topology evidence="8">Multi-pass membrane protein</topology>
    </subcellularLocation>
    <subcellularLocation>
        <location evidence="1">Membrane</location>
        <topology evidence="1">Multi-pass membrane protein</topology>
    </subcellularLocation>
</comment>
<gene>
    <name evidence="8" type="primary">msrQ</name>
    <name evidence="10" type="ORF">FV139_20810</name>
</gene>
<dbReference type="GO" id="GO:0009055">
    <property type="term" value="F:electron transfer activity"/>
    <property type="evidence" value="ECO:0007669"/>
    <property type="project" value="UniProtKB-UniRule"/>
</dbReference>
<keyword evidence="11" id="KW-1185">Reference proteome</keyword>
<evidence type="ECO:0000256" key="2">
    <source>
        <dbReference type="ARBA" id="ARBA00022448"/>
    </source>
</evidence>
<evidence type="ECO:0000256" key="6">
    <source>
        <dbReference type="ARBA" id="ARBA00023004"/>
    </source>
</evidence>
<dbReference type="RefSeq" id="WP_148070423.1">
    <property type="nucleotide sequence ID" value="NZ_VRZA01000014.1"/>
</dbReference>
<dbReference type="Proteomes" id="UP000321039">
    <property type="component" value="Unassembled WGS sequence"/>
</dbReference>
<feature type="transmembrane region" description="Helical" evidence="8">
    <location>
        <begin position="109"/>
        <end position="127"/>
    </location>
</feature>
<dbReference type="HAMAP" id="MF_01207">
    <property type="entry name" value="MsrQ"/>
    <property type="match status" value="1"/>
</dbReference>
<organism evidence="10 11">
    <name type="scientific">Parahaliea maris</name>
    <dbReference type="NCBI Taxonomy" id="2716870"/>
    <lineage>
        <taxon>Bacteria</taxon>
        <taxon>Pseudomonadati</taxon>
        <taxon>Pseudomonadota</taxon>
        <taxon>Gammaproteobacteria</taxon>
        <taxon>Cellvibrionales</taxon>
        <taxon>Halieaceae</taxon>
        <taxon>Parahaliea</taxon>
    </lineage>
</organism>
<keyword evidence="8" id="KW-0288">FMN</keyword>
<comment type="cofactor">
    <cofactor evidence="8">
        <name>FMN</name>
        <dbReference type="ChEBI" id="CHEBI:58210"/>
    </cofactor>
    <text evidence="8">Binds 1 FMN per subunit.</text>
</comment>
<feature type="domain" description="Ferric oxidoreductase" evidence="9">
    <location>
        <begin position="42"/>
        <end position="156"/>
    </location>
</feature>
<comment type="similarity">
    <text evidence="8">Belongs to the MsrQ family.</text>
</comment>
<dbReference type="PANTHER" id="PTHR36964">
    <property type="entry name" value="PROTEIN-METHIONINE-SULFOXIDE REDUCTASE HEME-BINDING SUBUNIT MSRQ"/>
    <property type="match status" value="1"/>
</dbReference>
<feature type="transmembrane region" description="Helical" evidence="8">
    <location>
        <begin position="75"/>
        <end position="97"/>
    </location>
</feature>
<dbReference type="PANTHER" id="PTHR36964:SF1">
    <property type="entry name" value="PROTEIN-METHIONINE-SULFOXIDE REDUCTASE HEME-BINDING SUBUNIT MSRQ"/>
    <property type="match status" value="1"/>
</dbReference>
<evidence type="ECO:0000259" key="9">
    <source>
        <dbReference type="Pfam" id="PF01794"/>
    </source>
</evidence>
<evidence type="ECO:0000313" key="11">
    <source>
        <dbReference type="Proteomes" id="UP000321039"/>
    </source>
</evidence>
<keyword evidence="7 8" id="KW-0472">Membrane</keyword>
<keyword evidence="8" id="KW-0285">Flavoprotein</keyword>
<evidence type="ECO:0000256" key="4">
    <source>
        <dbReference type="ARBA" id="ARBA00022692"/>
    </source>
</evidence>
<comment type="caution">
    <text evidence="8">Lacks conserved residue(s) required for the propagation of feature annotation.</text>
</comment>
<dbReference type="EMBL" id="VRZA01000014">
    <property type="protein sequence ID" value="TXS88920.1"/>
    <property type="molecule type" value="Genomic_DNA"/>
</dbReference>
<reference evidence="10 11" key="1">
    <citation type="submission" date="2019-08" db="EMBL/GenBank/DDBJ databases">
        <title>Parahaliea maris sp. nov., isolated from the surface seawater.</title>
        <authorList>
            <person name="Liu Y."/>
        </authorList>
    </citation>
    <scope>NUCLEOTIDE SEQUENCE [LARGE SCALE GENOMIC DNA]</scope>
    <source>
        <strain evidence="10 11">HSLHS9</strain>
    </source>
</reference>